<evidence type="ECO:0000313" key="2">
    <source>
        <dbReference type="EMBL" id="RHY14423.1"/>
    </source>
</evidence>
<accession>A0A418AEV2</accession>
<feature type="compositionally biased region" description="Basic and acidic residues" evidence="1">
    <location>
        <begin position="181"/>
        <end position="202"/>
    </location>
</feature>
<sequence length="222" mass="25742">MLLRQVNVFRPFEAKKGEVMKAWANVAQPLADHEEFGRPTFDAKKAQHRFVVLMDSHVKYDAESAKASGICQDHDERIMLLDELLAAYTDTKDQEKSCHDQAKGQAALEQDTNEVDGAYIRQQAMESLGKRKLVDDDVDKSGASGGRLAKIAYTMQEEAKAERELRKEELDFRKFKYEKDQEERYKDREERREERQKDRELALEQTRLQNESMIAIISALKK</sequence>
<dbReference type="EMBL" id="QUSY01004206">
    <property type="protein sequence ID" value="RHY14423.1"/>
    <property type="molecule type" value="Genomic_DNA"/>
</dbReference>
<dbReference type="PANTHER" id="PTHR37558">
    <property type="entry name" value="HTH CENPB-TYPE DOMAIN-CONTAINING PROTEIN"/>
    <property type="match status" value="1"/>
</dbReference>
<comment type="caution">
    <text evidence="2">The sequence shown here is derived from an EMBL/GenBank/DDBJ whole genome shotgun (WGS) entry which is preliminary data.</text>
</comment>
<evidence type="ECO:0000256" key="1">
    <source>
        <dbReference type="SAM" id="MobiDB-lite"/>
    </source>
</evidence>
<name>A0A418AEV2_9STRA</name>
<keyword evidence="3" id="KW-1185">Reference proteome</keyword>
<evidence type="ECO:0000313" key="3">
    <source>
        <dbReference type="Proteomes" id="UP000285060"/>
    </source>
</evidence>
<feature type="region of interest" description="Disordered" evidence="1">
    <location>
        <begin position="181"/>
        <end position="204"/>
    </location>
</feature>
<protein>
    <submittedName>
        <fullName evidence="2">Uncharacterized protein</fullName>
    </submittedName>
</protein>
<dbReference type="Proteomes" id="UP000285060">
    <property type="component" value="Unassembled WGS sequence"/>
</dbReference>
<reference evidence="2 3" key="1">
    <citation type="submission" date="2018-08" db="EMBL/GenBank/DDBJ databases">
        <title>Aphanomyces genome sequencing and annotation.</title>
        <authorList>
            <person name="Minardi D."/>
            <person name="Oidtmann B."/>
            <person name="Van Der Giezen M."/>
            <person name="Studholme D.J."/>
        </authorList>
    </citation>
    <scope>NUCLEOTIDE SEQUENCE [LARGE SCALE GENOMIC DNA]</scope>
    <source>
        <strain evidence="2 3">NJM0002</strain>
    </source>
</reference>
<dbReference type="AlphaFoldDB" id="A0A418AEV2"/>
<gene>
    <name evidence="2" type="ORF">DYB32_010852</name>
</gene>
<dbReference type="VEuPathDB" id="FungiDB:H310_15319"/>
<organism evidence="2 3">
    <name type="scientific">Aphanomyces invadans</name>
    <dbReference type="NCBI Taxonomy" id="157072"/>
    <lineage>
        <taxon>Eukaryota</taxon>
        <taxon>Sar</taxon>
        <taxon>Stramenopiles</taxon>
        <taxon>Oomycota</taxon>
        <taxon>Saprolegniomycetes</taxon>
        <taxon>Saprolegniales</taxon>
        <taxon>Verrucalvaceae</taxon>
        <taxon>Aphanomyces</taxon>
    </lineage>
</organism>
<dbReference type="PANTHER" id="PTHR37558:SF1">
    <property type="entry name" value="HTH CENPB-TYPE DOMAIN-CONTAINING PROTEIN"/>
    <property type="match status" value="1"/>
</dbReference>
<proteinExistence type="predicted"/>